<comment type="similarity">
    <text evidence="1 5">Belongs to the iron/ascorbate-dependent oxidoreductase family.</text>
</comment>
<protein>
    <recommendedName>
        <fullName evidence="6">Fe2OG dioxygenase domain-containing protein</fullName>
    </recommendedName>
</protein>
<comment type="caution">
    <text evidence="7">The sequence shown here is derived from an EMBL/GenBank/DDBJ whole genome shotgun (WGS) entry which is preliminary data.</text>
</comment>
<sequence>MPSPMATDSDAVSAVRLAALRDFEDSKAGVKGLVDDGATTIPFFFRHPNPSFKPSPPHLSVPVVDLSLPRAVVVPTLVSAASQWGFFQLVNHSVPIPLIRRAISAVRSFHELPPAERSRFYSREVGSGISYFSNIDLFSSGAASWRDTLQIAMVLARPNSERIPAVCREQLLDWDEAAKELARTVMGMLAEGMGLEEERLEKMSCLEGRVMVGHYYPPCPEPEATAGIVPHTDPGVLTLLLQDEIGGLQIRKEGEDGEPWWVDVKPIPGAIVVNVGDLLQIISNDKYKSVEHRVLANSHKDARVSIGIFYSPSKRESYDIYGPLQELVSQENAAHYRKFTMTEYFTTFFNKELRSKSLIDHFRI</sequence>
<dbReference type="InterPro" id="IPR026992">
    <property type="entry name" value="DIOX_N"/>
</dbReference>
<dbReference type="EMBL" id="JADCNM010000009">
    <property type="protein sequence ID" value="KAG0469339.1"/>
    <property type="molecule type" value="Genomic_DNA"/>
</dbReference>
<accession>A0A835QBI3</accession>
<organism evidence="7 8">
    <name type="scientific">Vanilla planifolia</name>
    <name type="common">Vanilla</name>
    <dbReference type="NCBI Taxonomy" id="51239"/>
    <lineage>
        <taxon>Eukaryota</taxon>
        <taxon>Viridiplantae</taxon>
        <taxon>Streptophyta</taxon>
        <taxon>Embryophyta</taxon>
        <taxon>Tracheophyta</taxon>
        <taxon>Spermatophyta</taxon>
        <taxon>Magnoliopsida</taxon>
        <taxon>Liliopsida</taxon>
        <taxon>Asparagales</taxon>
        <taxon>Orchidaceae</taxon>
        <taxon>Vanilloideae</taxon>
        <taxon>Vanilleae</taxon>
        <taxon>Vanilla</taxon>
    </lineage>
</organism>
<dbReference type="PROSITE" id="PS51471">
    <property type="entry name" value="FE2OG_OXY"/>
    <property type="match status" value="1"/>
</dbReference>
<evidence type="ECO:0000259" key="6">
    <source>
        <dbReference type="PROSITE" id="PS51471"/>
    </source>
</evidence>
<dbReference type="GO" id="GO:0046872">
    <property type="term" value="F:metal ion binding"/>
    <property type="evidence" value="ECO:0007669"/>
    <property type="project" value="UniProtKB-KW"/>
</dbReference>
<keyword evidence="3 5" id="KW-0560">Oxidoreductase</keyword>
<keyword evidence="2 5" id="KW-0479">Metal-binding</keyword>
<evidence type="ECO:0000256" key="4">
    <source>
        <dbReference type="ARBA" id="ARBA00023004"/>
    </source>
</evidence>
<dbReference type="FunFam" id="2.60.120.330:FF:000026">
    <property type="entry name" value="DIBOA-glucoside dioxygenase BX6"/>
    <property type="match status" value="1"/>
</dbReference>
<dbReference type="AlphaFoldDB" id="A0A835QBI3"/>
<dbReference type="Proteomes" id="UP000639772">
    <property type="component" value="Chromosome 9"/>
</dbReference>
<dbReference type="Pfam" id="PF14226">
    <property type="entry name" value="DIOX_N"/>
    <property type="match status" value="1"/>
</dbReference>
<evidence type="ECO:0000256" key="3">
    <source>
        <dbReference type="ARBA" id="ARBA00023002"/>
    </source>
</evidence>
<evidence type="ECO:0000256" key="1">
    <source>
        <dbReference type="ARBA" id="ARBA00008056"/>
    </source>
</evidence>
<dbReference type="GO" id="GO:0051213">
    <property type="term" value="F:dioxygenase activity"/>
    <property type="evidence" value="ECO:0007669"/>
    <property type="project" value="UniProtKB-ARBA"/>
</dbReference>
<evidence type="ECO:0000256" key="2">
    <source>
        <dbReference type="ARBA" id="ARBA00022723"/>
    </source>
</evidence>
<proteinExistence type="inferred from homology"/>
<evidence type="ECO:0000313" key="7">
    <source>
        <dbReference type="EMBL" id="KAG0469339.1"/>
    </source>
</evidence>
<feature type="domain" description="Fe2OG dioxygenase" evidence="6">
    <location>
        <begin position="201"/>
        <end position="312"/>
    </location>
</feature>
<dbReference type="PANTHER" id="PTHR10209">
    <property type="entry name" value="OXIDOREDUCTASE, 2OG-FE II OXYGENASE FAMILY PROTEIN"/>
    <property type="match status" value="1"/>
</dbReference>
<dbReference type="Pfam" id="PF03171">
    <property type="entry name" value="2OG-FeII_Oxy"/>
    <property type="match status" value="1"/>
</dbReference>
<reference evidence="7 8" key="1">
    <citation type="journal article" date="2020" name="Nat. Food">
        <title>A phased Vanilla planifolia genome enables genetic improvement of flavour and production.</title>
        <authorList>
            <person name="Hasing T."/>
            <person name="Tang H."/>
            <person name="Brym M."/>
            <person name="Khazi F."/>
            <person name="Huang T."/>
            <person name="Chambers A.H."/>
        </authorList>
    </citation>
    <scope>NUCLEOTIDE SEQUENCE [LARGE SCALE GENOMIC DNA]</scope>
    <source>
        <tissue evidence="7">Leaf</tissue>
    </source>
</reference>
<gene>
    <name evidence="7" type="ORF">HPP92_018667</name>
</gene>
<dbReference type="InterPro" id="IPR027443">
    <property type="entry name" value="IPNS-like_sf"/>
</dbReference>
<dbReference type="InterPro" id="IPR005123">
    <property type="entry name" value="Oxoglu/Fe-dep_dioxygenase_dom"/>
</dbReference>
<evidence type="ECO:0000313" key="8">
    <source>
        <dbReference type="Proteomes" id="UP000639772"/>
    </source>
</evidence>
<evidence type="ECO:0000256" key="5">
    <source>
        <dbReference type="RuleBase" id="RU003682"/>
    </source>
</evidence>
<dbReference type="Gene3D" id="2.60.120.330">
    <property type="entry name" value="B-lactam Antibiotic, Isopenicillin N Synthase, Chain"/>
    <property type="match status" value="1"/>
</dbReference>
<dbReference type="InterPro" id="IPR044861">
    <property type="entry name" value="IPNS-like_FE2OG_OXY"/>
</dbReference>
<dbReference type="SUPFAM" id="SSF51197">
    <property type="entry name" value="Clavaminate synthase-like"/>
    <property type="match status" value="1"/>
</dbReference>
<keyword evidence="4 5" id="KW-0408">Iron</keyword>
<dbReference type="OrthoDB" id="288590at2759"/>
<dbReference type="PANTHER" id="PTHR10209:SF751">
    <property type="entry name" value="OS06G0255100 PROTEIN"/>
    <property type="match status" value="1"/>
</dbReference>
<name>A0A835QBI3_VANPL</name>